<evidence type="ECO:0000313" key="12">
    <source>
        <dbReference type="Proteomes" id="UP000295252"/>
    </source>
</evidence>
<dbReference type="OrthoDB" id="2130367at2759"/>
<dbReference type="InterPro" id="IPR013784">
    <property type="entry name" value="Carb-bd-like_fold"/>
</dbReference>
<dbReference type="EC" id="4.2.2.23" evidence="4"/>
<dbReference type="InParanoid" id="A0A068TZY5"/>
<keyword evidence="6 8" id="KW-0732">Signal</keyword>
<dbReference type="CDD" id="cd10320">
    <property type="entry name" value="RGL4_N"/>
    <property type="match status" value="1"/>
</dbReference>
<comment type="subcellular location">
    <subcellularLocation>
        <location evidence="2">Secreted</location>
    </subcellularLocation>
</comment>
<proteinExistence type="inferred from homology"/>
<dbReference type="SUPFAM" id="SSF74650">
    <property type="entry name" value="Galactose mutarotase-like"/>
    <property type="match status" value="1"/>
</dbReference>
<gene>
    <name evidence="11" type="ORF">GSCOC_T00036714001</name>
</gene>
<keyword evidence="12" id="KW-1185">Reference proteome</keyword>
<dbReference type="GO" id="GO:0005975">
    <property type="term" value="P:carbohydrate metabolic process"/>
    <property type="evidence" value="ECO:0007669"/>
    <property type="project" value="InterPro"/>
</dbReference>
<dbReference type="EMBL" id="HG739091">
    <property type="protein sequence ID" value="CDP01612.1"/>
    <property type="molecule type" value="Genomic_DNA"/>
</dbReference>
<dbReference type="InterPro" id="IPR029413">
    <property type="entry name" value="RG-lyase_II"/>
</dbReference>
<dbReference type="InterPro" id="IPR011013">
    <property type="entry name" value="Gal_mutarotase_sf_dom"/>
</dbReference>
<dbReference type="OMA" id="WISSEPP"/>
<dbReference type="PANTHER" id="PTHR32018:SF6">
    <property type="entry name" value="RHAMNOGALACTURONAN ENDOLYASE"/>
    <property type="match status" value="1"/>
</dbReference>
<evidence type="ECO:0000256" key="5">
    <source>
        <dbReference type="ARBA" id="ARBA00022525"/>
    </source>
</evidence>
<name>A0A068TZY5_COFCA</name>
<dbReference type="GO" id="GO:0005576">
    <property type="term" value="C:extracellular region"/>
    <property type="evidence" value="ECO:0007669"/>
    <property type="project" value="UniProtKB-SubCell"/>
</dbReference>
<dbReference type="InterPro" id="IPR014718">
    <property type="entry name" value="GH-type_carb-bd"/>
</dbReference>
<feature type="chain" id="PRO_5001657471" description="rhamnogalacturonan endolyase" evidence="8">
    <location>
        <begin position="27"/>
        <end position="673"/>
    </location>
</feature>
<accession>A0A068TZY5</accession>
<comment type="similarity">
    <text evidence="3">Belongs to the polysaccharide lyase 4 family.</text>
</comment>
<dbReference type="InterPro" id="IPR029411">
    <property type="entry name" value="RG-lyase_III"/>
</dbReference>
<feature type="domain" description="Rhamnogalacturonan lyase" evidence="10">
    <location>
        <begin position="394"/>
        <end position="465"/>
    </location>
</feature>
<dbReference type="Gene3D" id="2.60.120.260">
    <property type="entry name" value="Galactose-binding domain-like"/>
    <property type="match status" value="1"/>
</dbReference>
<dbReference type="SUPFAM" id="SSF49452">
    <property type="entry name" value="Starch-binding domain-like"/>
    <property type="match status" value="1"/>
</dbReference>
<evidence type="ECO:0000313" key="11">
    <source>
        <dbReference type="EMBL" id="CDP01612.1"/>
    </source>
</evidence>
<sequence>MSERRQLNNVVGWLGIFLQILLLTECAVTKKRFTVKDSKDLKKFPPVQLHRQKDHVVVDNGLVKVTVSVPGGTVTGIEYNGIPNLLETRNKETNRGYWDVVWKFPHHSAFVEKLEGTSFDVITEEDSGVELSFTITYDNSINSPQLPLNIDKRFILLRGHNGFYTYAIFERLEGWPALDVSQTRAVFKLEEKLFQYMAISDKRQRIMPTLEDRERGKTLAYPEAVLLTNPANHSLKVEVDDKYQYSSDVKDTRVHGWICTNPPTGFWMIIPSNEFRIGGPMKQELTSQAGATTISSFHTNHYAGEDMRQQFRDGEPWKKVYGPVFVYLNSVPESGDPDSLWEDAKQQMLQETENWPYDFPRSEDYLSADQRGSVSGRLIVRDTGKNQDLKNGSLAYVGLALPGNAGSWQMENKGYQFWTQADNNGNFSIENVLPGNYSLYAWVPGCIGDYKYDSYIIISPRTRITLDNVIYEPPRNGPTLWEIGIPDRTAIEFFVPDPSPRFTNPLYLAYEKFRQYGLWDRYSEIYPDHDLVFTVGDSNYETDWFYAQVNRNIGNHTYIPTTWQIAFDLQNIDESATYTLQLALASSTGAVLQVRINDPNARNPIFNKGLIGKDNAIARHGIHGLYRLYSIGVSGSQLVQGRNSIFLTQSRNSFPWEGIMYDYIRLEGPPQDN</sequence>
<evidence type="ECO:0000259" key="10">
    <source>
        <dbReference type="Pfam" id="PF14686"/>
    </source>
</evidence>
<dbReference type="InterPro" id="IPR008979">
    <property type="entry name" value="Galactose-bd-like_sf"/>
</dbReference>
<reference evidence="12" key="1">
    <citation type="journal article" date="2014" name="Science">
        <title>The coffee genome provides insight into the convergent evolution of caffeine biosynthesis.</title>
        <authorList>
            <person name="Denoeud F."/>
            <person name="Carretero-Paulet L."/>
            <person name="Dereeper A."/>
            <person name="Droc G."/>
            <person name="Guyot R."/>
            <person name="Pietrella M."/>
            <person name="Zheng C."/>
            <person name="Alberti A."/>
            <person name="Anthony F."/>
            <person name="Aprea G."/>
            <person name="Aury J.M."/>
            <person name="Bento P."/>
            <person name="Bernard M."/>
            <person name="Bocs S."/>
            <person name="Campa C."/>
            <person name="Cenci A."/>
            <person name="Combes M.C."/>
            <person name="Crouzillat D."/>
            <person name="Da Silva C."/>
            <person name="Daddiego L."/>
            <person name="De Bellis F."/>
            <person name="Dussert S."/>
            <person name="Garsmeur O."/>
            <person name="Gayraud T."/>
            <person name="Guignon V."/>
            <person name="Jahn K."/>
            <person name="Jamilloux V."/>
            <person name="Joet T."/>
            <person name="Labadie K."/>
            <person name="Lan T."/>
            <person name="Leclercq J."/>
            <person name="Lepelley M."/>
            <person name="Leroy T."/>
            <person name="Li L.T."/>
            <person name="Librado P."/>
            <person name="Lopez L."/>
            <person name="Munoz A."/>
            <person name="Noel B."/>
            <person name="Pallavicini A."/>
            <person name="Perrotta G."/>
            <person name="Poncet V."/>
            <person name="Pot D."/>
            <person name="Priyono X."/>
            <person name="Rigoreau M."/>
            <person name="Rouard M."/>
            <person name="Rozas J."/>
            <person name="Tranchant-Dubreuil C."/>
            <person name="VanBuren R."/>
            <person name="Zhang Q."/>
            <person name="Andrade A.C."/>
            <person name="Argout X."/>
            <person name="Bertrand B."/>
            <person name="de Kochko A."/>
            <person name="Graziosi G."/>
            <person name="Henry R.J."/>
            <person name="Jayarama X."/>
            <person name="Ming R."/>
            <person name="Nagai C."/>
            <person name="Rounsley S."/>
            <person name="Sankoff D."/>
            <person name="Giuliano G."/>
            <person name="Albert V.A."/>
            <person name="Wincker P."/>
            <person name="Lashermes P."/>
        </authorList>
    </citation>
    <scope>NUCLEOTIDE SEQUENCE [LARGE SCALE GENOMIC DNA]</scope>
    <source>
        <strain evidence="12">cv. DH200-94</strain>
    </source>
</reference>
<evidence type="ECO:0000256" key="4">
    <source>
        <dbReference type="ARBA" id="ARBA00012437"/>
    </source>
</evidence>
<evidence type="ECO:0000256" key="2">
    <source>
        <dbReference type="ARBA" id="ARBA00004613"/>
    </source>
</evidence>
<comment type="catalytic activity">
    <reaction evidence="1">
        <text>Endotype eliminative cleavage of L-alpha-rhamnopyranosyl-(1-&gt;4)-alpha-D-galactopyranosyluronic acid bonds of rhamnogalacturonan I domains in ramified hairy regions of pectin leaving L-rhamnopyranose at the reducing end and 4-deoxy-4,5-unsaturated D-galactopyranosyluronic acid at the non-reducing end.</text>
        <dbReference type="EC" id="4.2.2.23"/>
    </reaction>
</comment>
<evidence type="ECO:0000259" key="9">
    <source>
        <dbReference type="Pfam" id="PF14683"/>
    </source>
</evidence>
<dbReference type="PhylomeDB" id="A0A068TZY5"/>
<feature type="domain" description="Rhamnogalacturonan lyase" evidence="9">
    <location>
        <begin position="479"/>
        <end position="666"/>
    </location>
</feature>
<dbReference type="Pfam" id="PF06045">
    <property type="entry name" value="Rhamnogal_lyase"/>
    <property type="match status" value="1"/>
</dbReference>
<dbReference type="PANTHER" id="PTHR32018">
    <property type="entry name" value="RHAMNOGALACTURONATE LYASE FAMILY PROTEIN"/>
    <property type="match status" value="1"/>
</dbReference>
<dbReference type="CDD" id="cd10317">
    <property type="entry name" value="RGL4_C"/>
    <property type="match status" value="1"/>
</dbReference>
<dbReference type="GO" id="GO:0102210">
    <property type="term" value="F:rhamnogalacturonan endolyase activity"/>
    <property type="evidence" value="ECO:0007669"/>
    <property type="project" value="UniProtKB-EC"/>
</dbReference>
<dbReference type="Proteomes" id="UP000295252">
    <property type="component" value="Chromosome IX"/>
</dbReference>
<dbReference type="SUPFAM" id="SSF49785">
    <property type="entry name" value="Galactose-binding domain-like"/>
    <property type="match status" value="1"/>
</dbReference>
<dbReference type="STRING" id="49390.A0A068TZY5"/>
<dbReference type="Pfam" id="PF14683">
    <property type="entry name" value="CBM-like"/>
    <property type="match status" value="1"/>
</dbReference>
<evidence type="ECO:0000256" key="8">
    <source>
        <dbReference type="SAM" id="SignalP"/>
    </source>
</evidence>
<evidence type="ECO:0000256" key="1">
    <source>
        <dbReference type="ARBA" id="ARBA00001324"/>
    </source>
</evidence>
<protein>
    <recommendedName>
        <fullName evidence="4">rhamnogalacturonan endolyase</fullName>
        <ecNumber evidence="4">4.2.2.23</ecNumber>
    </recommendedName>
</protein>
<evidence type="ECO:0000256" key="7">
    <source>
        <dbReference type="ARBA" id="ARBA00023239"/>
    </source>
</evidence>
<dbReference type="Gene3D" id="2.60.40.1120">
    <property type="entry name" value="Carboxypeptidase-like, regulatory domain"/>
    <property type="match status" value="1"/>
</dbReference>
<evidence type="ECO:0000256" key="6">
    <source>
        <dbReference type="ARBA" id="ARBA00022729"/>
    </source>
</evidence>
<dbReference type="Gene3D" id="2.70.98.10">
    <property type="match status" value="1"/>
</dbReference>
<dbReference type="Pfam" id="PF14686">
    <property type="entry name" value="fn3_3"/>
    <property type="match status" value="1"/>
</dbReference>
<dbReference type="FunCoup" id="A0A068TZY5">
    <property type="interactions" value="25"/>
</dbReference>
<dbReference type="InterPro" id="IPR010325">
    <property type="entry name" value="Rhamnogal_lyase"/>
</dbReference>
<keyword evidence="5" id="KW-0964">Secreted</keyword>
<evidence type="ECO:0000256" key="3">
    <source>
        <dbReference type="ARBA" id="ARBA00010418"/>
    </source>
</evidence>
<dbReference type="Gramene" id="CDP01612">
    <property type="protein sequence ID" value="CDP01612"/>
    <property type="gene ID" value="GSCOC_T00036714001"/>
</dbReference>
<keyword evidence="7" id="KW-0456">Lyase</keyword>
<dbReference type="AlphaFoldDB" id="A0A068TZY5"/>
<dbReference type="InterPro" id="IPR051850">
    <property type="entry name" value="Polysacch_Lyase_4"/>
</dbReference>
<dbReference type="GO" id="GO:0030246">
    <property type="term" value="F:carbohydrate binding"/>
    <property type="evidence" value="ECO:0007669"/>
    <property type="project" value="InterPro"/>
</dbReference>
<dbReference type="CDD" id="cd10316">
    <property type="entry name" value="RGL4_M"/>
    <property type="match status" value="1"/>
</dbReference>
<feature type="signal peptide" evidence="8">
    <location>
        <begin position="1"/>
        <end position="26"/>
    </location>
</feature>
<organism evidence="11 12">
    <name type="scientific">Coffea canephora</name>
    <name type="common">Robusta coffee</name>
    <dbReference type="NCBI Taxonomy" id="49390"/>
    <lineage>
        <taxon>Eukaryota</taxon>
        <taxon>Viridiplantae</taxon>
        <taxon>Streptophyta</taxon>
        <taxon>Embryophyta</taxon>
        <taxon>Tracheophyta</taxon>
        <taxon>Spermatophyta</taxon>
        <taxon>Magnoliopsida</taxon>
        <taxon>eudicotyledons</taxon>
        <taxon>Gunneridae</taxon>
        <taxon>Pentapetalae</taxon>
        <taxon>asterids</taxon>
        <taxon>lamiids</taxon>
        <taxon>Gentianales</taxon>
        <taxon>Rubiaceae</taxon>
        <taxon>Ixoroideae</taxon>
        <taxon>Gardenieae complex</taxon>
        <taxon>Bertiereae - Coffeeae clade</taxon>
        <taxon>Coffeeae</taxon>
        <taxon>Coffea</taxon>
    </lineage>
</organism>